<sequence length="279" mass="31312">MGDPAEDHGFYYDEQGQVDILNSPFFDVSFGNDPTAEEYLERIIYQLTLAIEEQLPTGRWCLVSRRPSSPNLATSPATSIRGFFLILVASLVEAILLNGSISNTYGSLSAASLAISSARGRKVQKPLVLDDIWENDEGQDKSIWDNMLAPLTYENFGTTRMDSDTTMIAKVIKNKETSRLEGMEEDECLQLPNFHVFDDVENPDNHKKLRAIAEEIVKKLSGSPLAAKIICGVLNSNLDERRVMTVLESNLRCHKVMGDEELPLLIPGTLRRWIFAMHY</sequence>
<evidence type="ECO:0000313" key="1">
    <source>
        <dbReference type="EMBL" id="KAL0920669.1"/>
    </source>
</evidence>
<reference evidence="1 2" key="1">
    <citation type="journal article" date="2024" name="Plant Biotechnol. J.">
        <title>Dendrobium thyrsiflorum genome and its molecular insights into genes involved in important horticultural traits.</title>
        <authorList>
            <person name="Chen B."/>
            <person name="Wang J.Y."/>
            <person name="Zheng P.J."/>
            <person name="Li K.L."/>
            <person name="Liang Y.M."/>
            <person name="Chen X.F."/>
            <person name="Zhang C."/>
            <person name="Zhao X."/>
            <person name="He X."/>
            <person name="Zhang G.Q."/>
            <person name="Liu Z.J."/>
            <person name="Xu Q."/>
        </authorList>
    </citation>
    <scope>NUCLEOTIDE SEQUENCE [LARGE SCALE GENOMIC DNA]</scope>
    <source>
        <strain evidence="1">GZMU011</strain>
    </source>
</reference>
<dbReference type="SUPFAM" id="SSF52540">
    <property type="entry name" value="P-loop containing nucleoside triphosphate hydrolases"/>
    <property type="match status" value="1"/>
</dbReference>
<dbReference type="InterPro" id="IPR027417">
    <property type="entry name" value="P-loop_NTPase"/>
</dbReference>
<dbReference type="EMBL" id="JANQDX010000008">
    <property type="protein sequence ID" value="KAL0920669.1"/>
    <property type="molecule type" value="Genomic_DNA"/>
</dbReference>
<dbReference type="AlphaFoldDB" id="A0ABD0V6P8"/>
<proteinExistence type="predicted"/>
<organism evidence="1 2">
    <name type="scientific">Dendrobium thyrsiflorum</name>
    <name type="common">Pinecone-like raceme dendrobium</name>
    <name type="synonym">Orchid</name>
    <dbReference type="NCBI Taxonomy" id="117978"/>
    <lineage>
        <taxon>Eukaryota</taxon>
        <taxon>Viridiplantae</taxon>
        <taxon>Streptophyta</taxon>
        <taxon>Embryophyta</taxon>
        <taxon>Tracheophyta</taxon>
        <taxon>Spermatophyta</taxon>
        <taxon>Magnoliopsida</taxon>
        <taxon>Liliopsida</taxon>
        <taxon>Asparagales</taxon>
        <taxon>Orchidaceae</taxon>
        <taxon>Epidendroideae</taxon>
        <taxon>Malaxideae</taxon>
        <taxon>Dendrobiinae</taxon>
        <taxon>Dendrobium</taxon>
    </lineage>
</organism>
<accession>A0ABD0V6P8</accession>
<gene>
    <name evidence="1" type="ORF">M5K25_009824</name>
</gene>
<keyword evidence="2" id="KW-1185">Reference proteome</keyword>
<protein>
    <submittedName>
        <fullName evidence="1">Uncharacterized protein</fullName>
    </submittedName>
</protein>
<evidence type="ECO:0000313" key="2">
    <source>
        <dbReference type="Proteomes" id="UP001552299"/>
    </source>
</evidence>
<comment type="caution">
    <text evidence="1">The sequence shown here is derived from an EMBL/GenBank/DDBJ whole genome shotgun (WGS) entry which is preliminary data.</text>
</comment>
<name>A0ABD0V6P8_DENTH</name>
<dbReference type="Proteomes" id="UP001552299">
    <property type="component" value="Unassembled WGS sequence"/>
</dbReference>